<dbReference type="InterPro" id="IPR045857">
    <property type="entry name" value="O16G_dom_2"/>
</dbReference>
<evidence type="ECO:0000256" key="6">
    <source>
        <dbReference type="ARBA" id="ARBA00022679"/>
    </source>
</evidence>
<dbReference type="Pfam" id="PF00128">
    <property type="entry name" value="Alpha-amylase"/>
    <property type="match status" value="1"/>
</dbReference>
<evidence type="ECO:0000256" key="5">
    <source>
        <dbReference type="ARBA" id="ARBA00022676"/>
    </source>
</evidence>
<dbReference type="InterPro" id="IPR017853">
    <property type="entry name" value="GH"/>
</dbReference>
<dbReference type="SUPFAM" id="SSF51445">
    <property type="entry name" value="(Trans)glycosidases"/>
    <property type="match status" value="1"/>
</dbReference>
<gene>
    <name evidence="15" type="ORF">O3P69_009937</name>
</gene>
<dbReference type="EC" id="3.2.1.20" evidence="4"/>
<evidence type="ECO:0000256" key="13">
    <source>
        <dbReference type="SAM" id="Phobius"/>
    </source>
</evidence>
<comment type="catalytic activity">
    <reaction evidence="1">
        <text>Hydrolysis of terminal, non-reducing (1-&gt;4)-linked alpha-D-glucose residues with release of alpha-D-glucose.</text>
        <dbReference type="EC" id="3.2.1.20"/>
    </reaction>
</comment>
<reference evidence="15 16" key="1">
    <citation type="submission" date="2023-03" db="EMBL/GenBank/DDBJ databases">
        <title>High-quality genome of Scylla paramamosain provides insights in environmental adaptation.</title>
        <authorList>
            <person name="Zhang L."/>
        </authorList>
    </citation>
    <scope>NUCLEOTIDE SEQUENCE [LARGE SCALE GENOMIC DNA]</scope>
    <source>
        <strain evidence="15">LZ_2023a</strain>
        <tissue evidence="15">Muscle</tissue>
    </source>
</reference>
<dbReference type="Gene3D" id="3.20.20.80">
    <property type="entry name" value="Glycosidases"/>
    <property type="match status" value="1"/>
</dbReference>
<organism evidence="15 16">
    <name type="scientific">Scylla paramamosain</name>
    <name type="common">Mud crab</name>
    <dbReference type="NCBI Taxonomy" id="85552"/>
    <lineage>
        <taxon>Eukaryota</taxon>
        <taxon>Metazoa</taxon>
        <taxon>Ecdysozoa</taxon>
        <taxon>Arthropoda</taxon>
        <taxon>Crustacea</taxon>
        <taxon>Multicrustacea</taxon>
        <taxon>Malacostraca</taxon>
        <taxon>Eumalacostraca</taxon>
        <taxon>Eucarida</taxon>
        <taxon>Decapoda</taxon>
        <taxon>Pleocyemata</taxon>
        <taxon>Brachyura</taxon>
        <taxon>Eubrachyura</taxon>
        <taxon>Portunoidea</taxon>
        <taxon>Portunidae</taxon>
        <taxon>Portuninae</taxon>
        <taxon>Scylla</taxon>
    </lineage>
</organism>
<accession>A0AAW0SNV8</accession>
<keyword evidence="10 13" id="KW-0472">Membrane</keyword>
<dbReference type="GO" id="GO:0004558">
    <property type="term" value="F:alpha-1,4-glucosidase activity"/>
    <property type="evidence" value="ECO:0007669"/>
    <property type="project" value="UniProtKB-EC"/>
</dbReference>
<dbReference type="PANTHER" id="PTHR10357">
    <property type="entry name" value="ALPHA-AMYLASE FAMILY MEMBER"/>
    <property type="match status" value="1"/>
</dbReference>
<evidence type="ECO:0000256" key="2">
    <source>
        <dbReference type="ARBA" id="ARBA00004606"/>
    </source>
</evidence>
<dbReference type="Gene3D" id="3.90.400.10">
    <property type="entry name" value="Oligo-1,6-glucosidase, Domain 2"/>
    <property type="match status" value="1"/>
</dbReference>
<protein>
    <recommendedName>
        <fullName evidence="4">alpha-glucosidase</fullName>
        <ecNumber evidence="4">3.2.1.20</ecNumber>
    </recommendedName>
</protein>
<dbReference type="InterPro" id="IPR006047">
    <property type="entry name" value="GH13_cat_dom"/>
</dbReference>
<evidence type="ECO:0000259" key="14">
    <source>
        <dbReference type="SMART" id="SM00642"/>
    </source>
</evidence>
<dbReference type="FunFam" id="3.90.400.10:FF:000001">
    <property type="entry name" value="Maltase A3, isoform A"/>
    <property type="match status" value="1"/>
</dbReference>
<keyword evidence="9 13" id="KW-1133">Transmembrane helix</keyword>
<dbReference type="CDD" id="cd11328">
    <property type="entry name" value="AmyAc_maltase"/>
    <property type="match status" value="1"/>
</dbReference>
<comment type="similarity">
    <text evidence="3">Belongs to the glycosyl hydrolase 13 family.</text>
</comment>
<evidence type="ECO:0000256" key="4">
    <source>
        <dbReference type="ARBA" id="ARBA00012741"/>
    </source>
</evidence>
<feature type="transmembrane region" description="Helical" evidence="13">
    <location>
        <begin position="38"/>
        <end position="64"/>
    </location>
</feature>
<dbReference type="GO" id="GO:0016020">
    <property type="term" value="C:membrane"/>
    <property type="evidence" value="ECO:0007669"/>
    <property type="project" value="UniProtKB-SubCell"/>
</dbReference>
<dbReference type="PANTHER" id="PTHR10357:SF179">
    <property type="entry name" value="NEUTRAL AND BASIC AMINO ACID TRANSPORT PROTEIN RBAT"/>
    <property type="match status" value="1"/>
</dbReference>
<evidence type="ECO:0000256" key="12">
    <source>
        <dbReference type="ARBA" id="ARBA00023295"/>
    </source>
</evidence>
<evidence type="ECO:0000256" key="9">
    <source>
        <dbReference type="ARBA" id="ARBA00022989"/>
    </source>
</evidence>
<evidence type="ECO:0000256" key="3">
    <source>
        <dbReference type="ARBA" id="ARBA00008061"/>
    </source>
</evidence>
<keyword evidence="6" id="KW-0808">Transferase</keyword>
<dbReference type="AlphaFoldDB" id="A0AAW0SNV8"/>
<comment type="caution">
    <text evidence="15">The sequence shown here is derived from an EMBL/GenBank/DDBJ whole genome shotgun (WGS) entry which is preliminary data.</text>
</comment>
<evidence type="ECO:0000256" key="11">
    <source>
        <dbReference type="ARBA" id="ARBA00023180"/>
    </source>
</evidence>
<feature type="domain" description="Glycosyl hydrolase family 13 catalytic" evidence="14">
    <location>
        <begin position="379"/>
        <end position="771"/>
    </location>
</feature>
<dbReference type="SMART" id="SM00642">
    <property type="entry name" value="Aamy"/>
    <property type="match status" value="1"/>
</dbReference>
<keyword evidence="12" id="KW-0378">Hydrolase</keyword>
<evidence type="ECO:0000256" key="7">
    <source>
        <dbReference type="ARBA" id="ARBA00022692"/>
    </source>
</evidence>
<dbReference type="InterPro" id="IPR003378">
    <property type="entry name" value="Fringe-like_glycosylTrfase"/>
</dbReference>
<keyword evidence="5" id="KW-0328">Glycosyltransferase</keyword>
<keyword evidence="7 13" id="KW-0812">Transmembrane</keyword>
<dbReference type="EMBL" id="JARAKH010000048">
    <property type="protein sequence ID" value="KAK8376661.1"/>
    <property type="molecule type" value="Genomic_DNA"/>
</dbReference>
<keyword evidence="8" id="KW-0735">Signal-anchor</keyword>
<dbReference type="GO" id="GO:0005975">
    <property type="term" value="P:carbohydrate metabolic process"/>
    <property type="evidence" value="ECO:0007669"/>
    <property type="project" value="InterPro"/>
</dbReference>
<dbReference type="Gene3D" id="3.90.550.50">
    <property type="match status" value="1"/>
</dbReference>
<keyword evidence="12" id="KW-0326">Glycosidase</keyword>
<dbReference type="Pfam" id="PF02434">
    <property type="entry name" value="Fringe"/>
    <property type="match status" value="1"/>
</dbReference>
<dbReference type="GO" id="GO:0016757">
    <property type="term" value="F:glycosyltransferase activity"/>
    <property type="evidence" value="ECO:0007669"/>
    <property type="project" value="UniProtKB-KW"/>
</dbReference>
<evidence type="ECO:0000256" key="8">
    <source>
        <dbReference type="ARBA" id="ARBA00022968"/>
    </source>
</evidence>
<evidence type="ECO:0000313" key="15">
    <source>
        <dbReference type="EMBL" id="KAK8376661.1"/>
    </source>
</evidence>
<comment type="subcellular location">
    <subcellularLocation>
        <location evidence="2">Membrane</location>
        <topology evidence="2">Single-pass type II membrane protein</topology>
    </subcellularLocation>
</comment>
<keyword evidence="11" id="KW-0325">Glycoprotein</keyword>
<evidence type="ECO:0000256" key="1">
    <source>
        <dbReference type="ARBA" id="ARBA00001657"/>
    </source>
</evidence>
<evidence type="ECO:0000256" key="10">
    <source>
        <dbReference type="ARBA" id="ARBA00023136"/>
    </source>
</evidence>
<proteinExistence type="inferred from homology"/>
<name>A0AAW0SNV8_SCYPA</name>
<dbReference type="Proteomes" id="UP001487740">
    <property type="component" value="Unassembled WGS sequence"/>
</dbReference>
<sequence>MGSDVRRGSRLAPASPFPPPPMTELCRAAGCSVMGRRVLLISCVRTVATFLLGFAIGAVFNLLFSASLPLSLNSPPAPGPWEAGIQDVMQGETGRVQETLDRQQILPQLPPLLQLGEAPESPRVLCYVLVGPSTHRTAVHVKNTWGQRCDRLVFFSTANDTSLKPDVLDVPEGYGYLWAKTKAGLTYLHENYPDYHWYLKADDDTYVIIENLRYFLQERDPNLPVYYGVKFRRFVKQGYMSGGGGYVLSREALRRFVTEALAITDQAKCATRSAKGSEDLQLGQCLESVGVAAGDSLDEMGRSRFFSHGPQSLFFKQPLINRLHWYWHYIWHPHTVGPDCCSRHIISFHNIDPRMILVISKNESLGDGLEFWQKGIIYQAYPRSLKDANRDGTGDLLGVTSKADYLASLGIGAVWLSPFFQSPMKDFGYDISNYTAVDPIFGTMADFEEMVQELHTRGLRVVLDFVPNHTSDQHEWFQRSQRREDPYTDYYVWADAKETDQAGLPVPPNNWLSVFRGSAWEWSEERGQFYYHQFLASQPDLNFRSDAVRKEMKKVLNFWMDKGVDGFRVDAVKHLFEVQDLSLDEPLTPGHLDPDDYNSLQHTYTSNQPENLDLVREWRALLDGRSEKVMMVEVFADTVEEVMKYYGSEEDPLADFPFNFFLIDNFHGREDLSGESLMATVSLWLDNLPAGKWPNWVLGNHDNNRVSSRLGTDLIDALNMMALLLPGTPVTYYGEEIGMEDTFISWEDTKDPQGCRWGPEHYQEYSRDPARTPMQWDDTDLAGFTGSNTTWLPVNPNYTKVNVARQTAAATSHLKVYQQLAQLRKGRNICTGQHHLPSHH</sequence>
<keyword evidence="16" id="KW-1185">Reference proteome</keyword>
<evidence type="ECO:0000313" key="16">
    <source>
        <dbReference type="Proteomes" id="UP001487740"/>
    </source>
</evidence>